<proteinExistence type="predicted"/>
<organism evidence="7 8">
    <name type="scientific">Nakamurella aerolata</name>
    <dbReference type="NCBI Taxonomy" id="1656892"/>
    <lineage>
        <taxon>Bacteria</taxon>
        <taxon>Bacillati</taxon>
        <taxon>Actinomycetota</taxon>
        <taxon>Actinomycetes</taxon>
        <taxon>Nakamurellales</taxon>
        <taxon>Nakamurellaceae</taxon>
        <taxon>Nakamurella</taxon>
    </lineage>
</organism>
<evidence type="ECO:0000313" key="7">
    <source>
        <dbReference type="EMBL" id="NNG36558.1"/>
    </source>
</evidence>
<feature type="transmembrane region" description="Helical" evidence="6">
    <location>
        <begin position="103"/>
        <end position="121"/>
    </location>
</feature>
<accession>A0A849ABP2</accession>
<evidence type="ECO:0000256" key="3">
    <source>
        <dbReference type="ARBA" id="ARBA00022692"/>
    </source>
</evidence>
<dbReference type="EMBL" id="JABEND010000007">
    <property type="protein sequence ID" value="NNG36558.1"/>
    <property type="molecule type" value="Genomic_DNA"/>
</dbReference>
<dbReference type="GO" id="GO:0005886">
    <property type="term" value="C:plasma membrane"/>
    <property type="evidence" value="ECO:0007669"/>
    <property type="project" value="UniProtKB-SubCell"/>
</dbReference>
<keyword evidence="5 6" id="KW-0472">Membrane</keyword>
<reference evidence="7 8" key="1">
    <citation type="submission" date="2020-05" db="EMBL/GenBank/DDBJ databases">
        <title>Nakamurella sp. DB0629 isolated from air conditioner.</title>
        <authorList>
            <person name="Kim D.H."/>
            <person name="Kim D.-U."/>
        </authorList>
    </citation>
    <scope>NUCLEOTIDE SEQUENCE [LARGE SCALE GENOMIC DNA]</scope>
    <source>
        <strain evidence="7 8">DB0629</strain>
    </source>
</reference>
<feature type="transmembrane region" description="Helical" evidence="6">
    <location>
        <begin position="245"/>
        <end position="269"/>
    </location>
</feature>
<dbReference type="AlphaFoldDB" id="A0A849ABP2"/>
<evidence type="ECO:0000256" key="6">
    <source>
        <dbReference type="SAM" id="Phobius"/>
    </source>
</evidence>
<feature type="transmembrane region" description="Helical" evidence="6">
    <location>
        <begin position="141"/>
        <end position="162"/>
    </location>
</feature>
<keyword evidence="3 6" id="KW-0812">Transmembrane</keyword>
<evidence type="ECO:0000256" key="2">
    <source>
        <dbReference type="ARBA" id="ARBA00022475"/>
    </source>
</evidence>
<feature type="transmembrane region" description="Helical" evidence="6">
    <location>
        <begin position="169"/>
        <end position="194"/>
    </location>
</feature>
<sequence>MTGQRQVQQPQQHHTRRLLHRLLTAAGSPWVRIGFLVAAVALAVYAVGSRWDDVSADLQRIGWGSALLSLVPMVAGLGTGMLSWRSVLAGLGSPLPLRVSAQIYFLGQLGKYLPGAVWPVVSQMELGSDHDVPRRRSVAALLIAVLVSLATGLVVGGLIAAIRLGGRHGWLWLLPAAGLAIGVLILPPVLLALLRRLPKVTFEGNFGWEPLLRALAWSTLGWGLYGLHAAVLGAAADDSSIGRTLLLSIGAYAVAWCAGMVAFLLPAGAGARDGVLVLILSSATTSSAAIAVAVVSRVVTTVADLGLAGWAAAYTASHRPNRQPRSPAAD</sequence>
<comment type="caution">
    <text evidence="7">The sequence shown here is derived from an EMBL/GenBank/DDBJ whole genome shotgun (WGS) entry which is preliminary data.</text>
</comment>
<gene>
    <name evidence="7" type="ORF">HKD39_12725</name>
</gene>
<feature type="transmembrane region" description="Helical" evidence="6">
    <location>
        <begin position="60"/>
        <end position="82"/>
    </location>
</feature>
<comment type="subcellular location">
    <subcellularLocation>
        <location evidence="1">Cell membrane</location>
        <topology evidence="1">Multi-pass membrane protein</topology>
    </subcellularLocation>
</comment>
<dbReference type="RefSeq" id="WP_171200256.1">
    <property type="nucleotide sequence ID" value="NZ_JABEND010000007.1"/>
</dbReference>
<evidence type="ECO:0000256" key="1">
    <source>
        <dbReference type="ARBA" id="ARBA00004651"/>
    </source>
</evidence>
<dbReference type="Pfam" id="PF03706">
    <property type="entry name" value="LPG_synthase_TM"/>
    <property type="match status" value="1"/>
</dbReference>
<feature type="transmembrane region" description="Helical" evidence="6">
    <location>
        <begin position="214"/>
        <end position="233"/>
    </location>
</feature>
<feature type="transmembrane region" description="Helical" evidence="6">
    <location>
        <begin position="21"/>
        <end position="48"/>
    </location>
</feature>
<feature type="transmembrane region" description="Helical" evidence="6">
    <location>
        <begin position="275"/>
        <end position="295"/>
    </location>
</feature>
<dbReference type="Proteomes" id="UP000562984">
    <property type="component" value="Unassembled WGS sequence"/>
</dbReference>
<protein>
    <submittedName>
        <fullName evidence="7">Flippase-like domain-containing protein</fullName>
    </submittedName>
</protein>
<evidence type="ECO:0000256" key="4">
    <source>
        <dbReference type="ARBA" id="ARBA00022989"/>
    </source>
</evidence>
<keyword evidence="8" id="KW-1185">Reference proteome</keyword>
<dbReference type="InterPro" id="IPR022791">
    <property type="entry name" value="L-PG_synthase/AglD"/>
</dbReference>
<name>A0A849ABP2_9ACTN</name>
<evidence type="ECO:0000313" key="8">
    <source>
        <dbReference type="Proteomes" id="UP000562984"/>
    </source>
</evidence>
<keyword evidence="4 6" id="KW-1133">Transmembrane helix</keyword>
<keyword evidence="2" id="KW-1003">Cell membrane</keyword>
<evidence type="ECO:0000256" key="5">
    <source>
        <dbReference type="ARBA" id="ARBA00023136"/>
    </source>
</evidence>